<evidence type="ECO:0008006" key="4">
    <source>
        <dbReference type="Google" id="ProtNLM"/>
    </source>
</evidence>
<name>A0ABU7W6S6_9FLAO</name>
<reference evidence="2 3" key="1">
    <citation type="submission" date="2024-02" db="EMBL/GenBank/DDBJ databases">
        <title>Winogradskyella poriferorum JCM 12885.</title>
        <authorList>
            <person name="Zhang D.-F."/>
            <person name="Fu Z.-Y."/>
        </authorList>
    </citation>
    <scope>NUCLEOTIDE SEQUENCE [LARGE SCALE GENOMIC DNA]</scope>
    <source>
        <strain evidence="2 3">JCM 12885</strain>
    </source>
</reference>
<evidence type="ECO:0000313" key="3">
    <source>
        <dbReference type="Proteomes" id="UP001356704"/>
    </source>
</evidence>
<comment type="caution">
    <text evidence="2">The sequence shown here is derived from an EMBL/GenBank/DDBJ whole genome shotgun (WGS) entry which is preliminary data.</text>
</comment>
<evidence type="ECO:0000313" key="2">
    <source>
        <dbReference type="EMBL" id="MEF3079639.1"/>
    </source>
</evidence>
<dbReference type="RefSeq" id="WP_331810384.1">
    <property type="nucleotide sequence ID" value="NZ_JAZHOU010000003.1"/>
</dbReference>
<keyword evidence="1" id="KW-0812">Transmembrane</keyword>
<gene>
    <name evidence="2" type="ORF">V1468_11525</name>
</gene>
<proteinExistence type="predicted"/>
<dbReference type="EMBL" id="JAZHOU010000003">
    <property type="protein sequence ID" value="MEF3079639.1"/>
    <property type="molecule type" value="Genomic_DNA"/>
</dbReference>
<sequence>MNNSLLIYDHSNGVIMIAVFALVCVILVGVLINFMSGGKKKNDSNETN</sequence>
<accession>A0ABU7W6S6</accession>
<keyword evidence="1" id="KW-1133">Transmembrane helix</keyword>
<protein>
    <recommendedName>
        <fullName evidence="4">Oxaloacetate decarboxylase</fullName>
    </recommendedName>
</protein>
<keyword evidence="1" id="KW-0472">Membrane</keyword>
<feature type="transmembrane region" description="Helical" evidence="1">
    <location>
        <begin position="12"/>
        <end position="34"/>
    </location>
</feature>
<keyword evidence="3" id="KW-1185">Reference proteome</keyword>
<dbReference type="Proteomes" id="UP001356704">
    <property type="component" value="Unassembled WGS sequence"/>
</dbReference>
<evidence type="ECO:0000256" key="1">
    <source>
        <dbReference type="SAM" id="Phobius"/>
    </source>
</evidence>
<organism evidence="2 3">
    <name type="scientific">Winogradskyella poriferorum</name>
    <dbReference type="NCBI Taxonomy" id="307627"/>
    <lineage>
        <taxon>Bacteria</taxon>
        <taxon>Pseudomonadati</taxon>
        <taxon>Bacteroidota</taxon>
        <taxon>Flavobacteriia</taxon>
        <taxon>Flavobacteriales</taxon>
        <taxon>Flavobacteriaceae</taxon>
        <taxon>Winogradskyella</taxon>
    </lineage>
</organism>